<dbReference type="Gene3D" id="3.40.50.1110">
    <property type="entry name" value="SGNH hydrolase"/>
    <property type="match status" value="1"/>
</dbReference>
<feature type="domain" description="Carbohydrate esterase 2 N-terminal" evidence="3">
    <location>
        <begin position="60"/>
        <end position="158"/>
    </location>
</feature>
<dbReference type="InterPro" id="IPR037461">
    <property type="entry name" value="CtCE2-like_dom"/>
</dbReference>
<evidence type="ECO:0000259" key="2">
    <source>
        <dbReference type="Pfam" id="PF13472"/>
    </source>
</evidence>
<dbReference type="RefSeq" id="WP_344850142.1">
    <property type="nucleotide sequence ID" value="NZ_BAABBY010000002.1"/>
</dbReference>
<organism evidence="4 5">
    <name type="scientific">Pedobacter jeongneungensis</name>
    <dbReference type="NCBI Taxonomy" id="947309"/>
    <lineage>
        <taxon>Bacteria</taxon>
        <taxon>Pseudomonadati</taxon>
        <taxon>Bacteroidota</taxon>
        <taxon>Sphingobacteriia</taxon>
        <taxon>Sphingobacteriales</taxon>
        <taxon>Sphingobacteriaceae</taxon>
        <taxon>Pedobacter</taxon>
    </lineage>
</organism>
<evidence type="ECO:0000313" key="4">
    <source>
        <dbReference type="EMBL" id="GAA4199939.1"/>
    </source>
</evidence>
<dbReference type="CDD" id="cd01831">
    <property type="entry name" value="Endoglucanase_E_like"/>
    <property type="match status" value="1"/>
</dbReference>
<dbReference type="PANTHER" id="PTHR37834">
    <property type="entry name" value="GDSL-LIKE LIPASE/ACYLHYDROLASE DOMAIN PROTEIN (AFU_ORTHOLOGUE AFUA_2G00620)"/>
    <property type="match status" value="1"/>
</dbReference>
<dbReference type="PANTHER" id="PTHR37834:SF2">
    <property type="entry name" value="ESTERASE, SGNH HYDROLASE-TYPE"/>
    <property type="match status" value="1"/>
</dbReference>
<evidence type="ECO:0000313" key="5">
    <source>
        <dbReference type="Proteomes" id="UP001501772"/>
    </source>
</evidence>
<dbReference type="PROSITE" id="PS51257">
    <property type="entry name" value="PROKAR_LIPOPROTEIN"/>
    <property type="match status" value="1"/>
</dbReference>
<keyword evidence="5" id="KW-1185">Reference proteome</keyword>
<dbReference type="InterPro" id="IPR036514">
    <property type="entry name" value="SGNH_hydro_sf"/>
</dbReference>
<dbReference type="InterPro" id="IPR052762">
    <property type="entry name" value="PCW_deacetylase/CE"/>
</dbReference>
<keyword evidence="1" id="KW-0732">Signal</keyword>
<dbReference type="InterPro" id="IPR013830">
    <property type="entry name" value="SGNH_hydro"/>
</dbReference>
<proteinExistence type="predicted"/>
<feature type="domain" description="SGNH hydrolase-type esterase" evidence="2">
    <location>
        <begin position="171"/>
        <end position="347"/>
    </location>
</feature>
<dbReference type="Gene3D" id="2.60.120.260">
    <property type="entry name" value="Galactose-binding domain-like"/>
    <property type="match status" value="1"/>
</dbReference>
<comment type="caution">
    <text evidence="4">The sequence shown here is derived from an EMBL/GenBank/DDBJ whole genome shotgun (WGS) entry which is preliminary data.</text>
</comment>
<protein>
    <recommendedName>
        <fullName evidence="6">Lysophospholipase L1-like esterase</fullName>
    </recommendedName>
</protein>
<reference evidence="5" key="1">
    <citation type="journal article" date="2019" name="Int. J. Syst. Evol. Microbiol.">
        <title>The Global Catalogue of Microorganisms (GCM) 10K type strain sequencing project: providing services to taxonomists for standard genome sequencing and annotation.</title>
        <authorList>
            <consortium name="The Broad Institute Genomics Platform"/>
            <consortium name="The Broad Institute Genome Sequencing Center for Infectious Disease"/>
            <person name="Wu L."/>
            <person name="Ma J."/>
        </authorList>
    </citation>
    <scope>NUCLEOTIDE SEQUENCE [LARGE SCALE GENOMIC DNA]</scope>
    <source>
        <strain evidence="5">JCM 17626</strain>
    </source>
</reference>
<sequence length="515" mass="55204">MRKTIFIFLTLLGLSAIGCSKNELLPQNFTPEKLLASAQLTNGPVIAALDIGINDPNIKYFGRWDFSNPTQYLSYWGGAYIKVNFTGTTVKIKVGNTSNFYAKIDGGPWLSFTGAGGTINLTSTPLSAGTHSLSVAQGKDYDYVFNFRGLVLDNGATTSSPAVSADIVEYIGDSITAGYTDAQANVSDYAWVVSESMNAEHTQIAYPGITLVNGYGLNATKIGMDVQYFKSQSLAYPSSPNWDFTRYTPKIVVINLGQNDQSTGVPDATFQNGYLNFLLNVRTKFANAEIFTLRPFSGAKAALVQAAVNQRIAAGDNAVHYINTTGWLLPHPSADFNDGVHPSVAGHIKAAGLLKPYIAPYLSSGSAFLLNNADANAGWASGNTLSLNTSDKKEGSASLQSAGSGTLEFQRSFTAVNPNVTVANGSVDFWYYVSDVTKFTVSNQIEIGSGGAADVNEYSWDIGPLTNGWNHITKTFASATITGGTPNLNAINWFRIYHAKSGAITTRIDALRILH</sequence>
<name>A0ABP8B7U2_9SPHI</name>
<evidence type="ECO:0000256" key="1">
    <source>
        <dbReference type="SAM" id="SignalP"/>
    </source>
</evidence>
<feature type="signal peptide" evidence="1">
    <location>
        <begin position="1"/>
        <end position="18"/>
    </location>
</feature>
<dbReference type="Pfam" id="PF17996">
    <property type="entry name" value="CE2_N"/>
    <property type="match status" value="1"/>
</dbReference>
<dbReference type="SUPFAM" id="SSF52266">
    <property type="entry name" value="SGNH hydrolase"/>
    <property type="match status" value="1"/>
</dbReference>
<evidence type="ECO:0008006" key="6">
    <source>
        <dbReference type="Google" id="ProtNLM"/>
    </source>
</evidence>
<evidence type="ECO:0000259" key="3">
    <source>
        <dbReference type="Pfam" id="PF17996"/>
    </source>
</evidence>
<gene>
    <name evidence="4" type="ORF">GCM10022289_11050</name>
</gene>
<accession>A0ABP8B7U2</accession>
<dbReference type="Pfam" id="PF13472">
    <property type="entry name" value="Lipase_GDSL_2"/>
    <property type="match status" value="1"/>
</dbReference>
<dbReference type="Proteomes" id="UP001501772">
    <property type="component" value="Unassembled WGS sequence"/>
</dbReference>
<feature type="chain" id="PRO_5045438581" description="Lysophospholipase L1-like esterase" evidence="1">
    <location>
        <begin position="19"/>
        <end position="515"/>
    </location>
</feature>
<dbReference type="EMBL" id="BAABBY010000002">
    <property type="protein sequence ID" value="GAA4199939.1"/>
    <property type="molecule type" value="Genomic_DNA"/>
</dbReference>
<dbReference type="InterPro" id="IPR040794">
    <property type="entry name" value="CE2_N"/>
</dbReference>